<dbReference type="InterPro" id="IPR057378">
    <property type="entry name" value="Pre_tape_measure"/>
</dbReference>
<dbReference type="EMBL" id="MN692199">
    <property type="protein sequence ID" value="QHI00864.1"/>
    <property type="molecule type" value="Genomic_DNA"/>
</dbReference>
<name>A0A6B9RKX4_9CAUD</name>
<gene>
    <name evidence="1" type="ORF">MA12_gp37</name>
</gene>
<organism evidence="1 2">
    <name type="scientific">Pectobacterium phage MA12</name>
    <dbReference type="NCBI Taxonomy" id="2686474"/>
    <lineage>
        <taxon>Viruses</taxon>
        <taxon>Duplodnaviria</taxon>
        <taxon>Heunggongvirae</taxon>
        <taxon>Uroviricota</taxon>
        <taxon>Caudoviricetes</taxon>
        <taxon>Casjensviridae</taxon>
        <taxon>Newforgelanevirus</taxon>
        <taxon>Newforgelanevirus MA12</taxon>
    </lineage>
</organism>
<protein>
    <submittedName>
        <fullName evidence="1">Tail assembly protein</fullName>
    </submittedName>
</protein>
<evidence type="ECO:0000313" key="1">
    <source>
        <dbReference type="EMBL" id="QHI00864.1"/>
    </source>
</evidence>
<evidence type="ECO:0000313" key="2">
    <source>
        <dbReference type="Proteomes" id="UP000465092"/>
    </source>
</evidence>
<dbReference type="Proteomes" id="UP000465092">
    <property type="component" value="Segment"/>
</dbReference>
<accession>A0A6B9RKX4</accession>
<reference evidence="1 2" key="1">
    <citation type="journal article" date="2020" name="Viruses">
        <title>Genomic Characterization, Formulation and Efficacy in Planta of a Siphoviridae and Podoviridae Protection Cocktail against the Bacterial Plant Pathogens Pectobacterium spp.</title>
        <authorList>
            <person name="Zaczek-Moczydlowska M.A."/>
            <person name="Young G.K."/>
            <person name="Trudgett J."/>
            <person name="Fleming C.C."/>
            <person name="Campbell K."/>
            <person name="O'Hanlon R."/>
        </authorList>
    </citation>
    <scope>NUCLEOTIDE SEQUENCE [LARGE SCALE GENOMIC DNA]</scope>
</reference>
<keyword evidence="2" id="KW-1185">Reference proteome</keyword>
<dbReference type="Pfam" id="PF23789">
    <property type="entry name" value="Pre_tape_measure"/>
    <property type="match status" value="1"/>
</dbReference>
<proteinExistence type="predicted"/>
<sequence>MGLMDYQPPSEEVQFKGGSFELKGLSTQDFSLLLQRHSVDLEKIFDLYERGENGSDFTGAGLAQFVMSLISDAPGLVANAIALSAGEQKAADHVAKTFGIALQLRCLKIVGRLTFEEAGGVKKFVESLREIYGNIQMPEKNSENQGE</sequence>